<comment type="caution">
    <text evidence="1">The sequence shown here is derived from an EMBL/GenBank/DDBJ whole genome shotgun (WGS) entry which is preliminary data.</text>
</comment>
<dbReference type="OrthoDB" id="123275at2759"/>
<name>A0A9W6UAE5_9STRA</name>
<accession>A0A9W6UAE5</accession>
<reference evidence="1" key="1">
    <citation type="submission" date="2023-04" db="EMBL/GenBank/DDBJ databases">
        <title>Phytophthora lilii NBRC 32176.</title>
        <authorList>
            <person name="Ichikawa N."/>
            <person name="Sato H."/>
            <person name="Tonouchi N."/>
        </authorList>
    </citation>
    <scope>NUCLEOTIDE SEQUENCE</scope>
    <source>
        <strain evidence="1">NBRC 32176</strain>
    </source>
</reference>
<proteinExistence type="predicted"/>
<organism evidence="1 2">
    <name type="scientific">Phytophthora lilii</name>
    <dbReference type="NCBI Taxonomy" id="2077276"/>
    <lineage>
        <taxon>Eukaryota</taxon>
        <taxon>Sar</taxon>
        <taxon>Stramenopiles</taxon>
        <taxon>Oomycota</taxon>
        <taxon>Peronosporomycetes</taxon>
        <taxon>Peronosporales</taxon>
        <taxon>Peronosporaceae</taxon>
        <taxon>Phytophthora</taxon>
    </lineage>
</organism>
<dbReference type="Proteomes" id="UP001165083">
    <property type="component" value="Unassembled WGS sequence"/>
</dbReference>
<dbReference type="AlphaFoldDB" id="A0A9W6UAE5"/>
<gene>
    <name evidence="1" type="ORF">Plil01_001194600</name>
</gene>
<dbReference type="EMBL" id="BSXW01000711">
    <property type="protein sequence ID" value="GMF28383.1"/>
    <property type="molecule type" value="Genomic_DNA"/>
</dbReference>
<keyword evidence="2" id="KW-1185">Reference proteome</keyword>
<sequence length="243" mass="25738">MYSEIAVSSDIPVAKLKRAVKTGVLSLTKDQLHGSGATLAVHPETAMKIQKAKRSNRGVRILITPHEIEYPMTVLNGGGMHGGSIWSKIWNGIKSGFNFAKKTGILSKLADAAVAPASAYTGSPGAVMAARQGLRSLTGIGIEPEGGKITLADVKTAGTKALSYAKRKGLLTDAVDLVEQKLIEKATKPEHVDMIKTVRKSVKAKYGVGVQQKKKLVKGSAEAKAHMAALRSKRKAGGSFRLN</sequence>
<evidence type="ECO:0000313" key="2">
    <source>
        <dbReference type="Proteomes" id="UP001165083"/>
    </source>
</evidence>
<evidence type="ECO:0000313" key="1">
    <source>
        <dbReference type="EMBL" id="GMF28383.1"/>
    </source>
</evidence>
<protein>
    <submittedName>
        <fullName evidence="1">Unnamed protein product</fullName>
    </submittedName>
</protein>